<evidence type="ECO:0000313" key="2">
    <source>
        <dbReference type="Proteomes" id="UP000321570"/>
    </source>
</evidence>
<keyword evidence="2" id="KW-1185">Reference proteome</keyword>
<accession>A0A564YF66</accession>
<dbReference type="AlphaFoldDB" id="A0A564YF66"/>
<dbReference type="Proteomes" id="UP000321570">
    <property type="component" value="Unassembled WGS sequence"/>
</dbReference>
<name>A0A564YF66_HYMDI</name>
<dbReference type="EMBL" id="CABIJS010000177">
    <property type="protein sequence ID" value="VUZ45579.1"/>
    <property type="molecule type" value="Genomic_DNA"/>
</dbReference>
<reference evidence="1 2" key="1">
    <citation type="submission" date="2019-07" db="EMBL/GenBank/DDBJ databases">
        <authorList>
            <person name="Jastrzebski P J."/>
            <person name="Paukszto L."/>
            <person name="Jastrzebski P J."/>
        </authorList>
    </citation>
    <scope>NUCLEOTIDE SEQUENCE [LARGE SCALE GENOMIC DNA]</scope>
    <source>
        <strain evidence="1 2">WMS-il1</strain>
    </source>
</reference>
<gene>
    <name evidence="1" type="ORF">WMSIL1_LOCUS5427</name>
</gene>
<sequence length="65" mass="7648">NISFSILPLCSKVSFVFNWNFHFLFRESAKIQEESDRTIPKTMTIIDPWTKEPIKLPMTNTEISE</sequence>
<feature type="non-terminal residue" evidence="1">
    <location>
        <position position="1"/>
    </location>
</feature>
<proteinExistence type="predicted"/>
<evidence type="ECO:0000313" key="1">
    <source>
        <dbReference type="EMBL" id="VUZ45579.1"/>
    </source>
</evidence>
<protein>
    <submittedName>
        <fullName evidence="1">Uncharacterized protein</fullName>
    </submittedName>
</protein>
<organism evidence="1 2">
    <name type="scientific">Hymenolepis diminuta</name>
    <name type="common">Rat tapeworm</name>
    <dbReference type="NCBI Taxonomy" id="6216"/>
    <lineage>
        <taxon>Eukaryota</taxon>
        <taxon>Metazoa</taxon>
        <taxon>Spiralia</taxon>
        <taxon>Lophotrochozoa</taxon>
        <taxon>Platyhelminthes</taxon>
        <taxon>Cestoda</taxon>
        <taxon>Eucestoda</taxon>
        <taxon>Cyclophyllidea</taxon>
        <taxon>Hymenolepididae</taxon>
        <taxon>Hymenolepis</taxon>
    </lineage>
</organism>